<keyword evidence="2" id="KW-1185">Reference proteome</keyword>
<protein>
    <submittedName>
        <fullName evidence="1">Uncharacterized protein</fullName>
    </submittedName>
</protein>
<proteinExistence type="predicted"/>
<comment type="caution">
    <text evidence="1">The sequence shown here is derived from an EMBL/GenBank/DDBJ whole genome shotgun (WGS) entry which is preliminary data.</text>
</comment>
<evidence type="ECO:0000313" key="1">
    <source>
        <dbReference type="EMBL" id="RHZ62247.1"/>
    </source>
</evidence>
<reference evidence="1 2" key="1">
    <citation type="submission" date="2018-08" db="EMBL/GenBank/DDBJ databases">
        <title>Genome and evolution of the arbuscular mycorrhizal fungus Diversispora epigaea (formerly Glomus versiforme) and its bacterial endosymbionts.</title>
        <authorList>
            <person name="Sun X."/>
            <person name="Fei Z."/>
            <person name="Harrison M."/>
        </authorList>
    </citation>
    <scope>NUCLEOTIDE SEQUENCE [LARGE SCALE GENOMIC DNA]</scope>
    <source>
        <strain evidence="1 2">IT104</strain>
    </source>
</reference>
<dbReference type="EMBL" id="PQFF01000311">
    <property type="protein sequence ID" value="RHZ62247.1"/>
    <property type="molecule type" value="Genomic_DNA"/>
</dbReference>
<organism evidence="1 2">
    <name type="scientific">Diversispora epigaea</name>
    <dbReference type="NCBI Taxonomy" id="1348612"/>
    <lineage>
        <taxon>Eukaryota</taxon>
        <taxon>Fungi</taxon>
        <taxon>Fungi incertae sedis</taxon>
        <taxon>Mucoromycota</taxon>
        <taxon>Glomeromycotina</taxon>
        <taxon>Glomeromycetes</taxon>
        <taxon>Diversisporales</taxon>
        <taxon>Diversisporaceae</taxon>
        <taxon>Diversispora</taxon>
    </lineage>
</organism>
<evidence type="ECO:0000313" key="2">
    <source>
        <dbReference type="Proteomes" id="UP000266861"/>
    </source>
</evidence>
<gene>
    <name evidence="1" type="ORF">Glove_341g27</name>
</gene>
<dbReference type="AlphaFoldDB" id="A0A397HH07"/>
<dbReference type="Proteomes" id="UP000266861">
    <property type="component" value="Unassembled WGS sequence"/>
</dbReference>
<name>A0A397HH07_9GLOM</name>
<sequence>MGMSQYVSTSKMQERFGISSSKPQSITHLNSWRISILSNSTMSNDSTSMKKAKICYTGTKKRQIKDLQTVKSLKIFEQNSTGELANDLLTVNIMIQQEE</sequence>
<accession>A0A397HH07</accession>